<organism evidence="1 2">
    <name type="scientific">Pedobacter frigidisoli</name>
    <dbReference type="NCBI Taxonomy" id="2530455"/>
    <lineage>
        <taxon>Bacteria</taxon>
        <taxon>Pseudomonadati</taxon>
        <taxon>Bacteroidota</taxon>
        <taxon>Sphingobacteriia</taxon>
        <taxon>Sphingobacteriales</taxon>
        <taxon>Sphingobacteriaceae</taxon>
        <taxon>Pedobacter</taxon>
    </lineage>
</organism>
<dbReference type="OrthoDB" id="9849509at2"/>
<dbReference type="Proteomes" id="UP000291485">
    <property type="component" value="Unassembled WGS sequence"/>
</dbReference>
<dbReference type="RefSeq" id="WP_131559289.1">
    <property type="nucleotide sequence ID" value="NZ_SJSN01000009.1"/>
</dbReference>
<accession>A0A4R0P3N8</accession>
<dbReference type="EMBL" id="SJSN01000009">
    <property type="protein sequence ID" value="TCD08250.1"/>
    <property type="molecule type" value="Genomic_DNA"/>
</dbReference>
<protein>
    <submittedName>
        <fullName evidence="1">Uncharacterized protein</fullName>
    </submittedName>
</protein>
<dbReference type="AlphaFoldDB" id="A0A4R0P3N8"/>
<proteinExistence type="predicted"/>
<sequence>MNSYKYLMNKIYPARVNDQPDMQFYKEMIKAHFKLQSAVIGDESLILDYRNAFFFLRNHIHNAVKDGYRLITNQLDEADKNQLEENIHKLETPLYDISELEKILSYINLIFSAYDLTQINEKSYQTVTETV</sequence>
<keyword evidence="2" id="KW-1185">Reference proteome</keyword>
<evidence type="ECO:0000313" key="1">
    <source>
        <dbReference type="EMBL" id="TCD08250.1"/>
    </source>
</evidence>
<reference evidence="1 2" key="1">
    <citation type="submission" date="2019-02" db="EMBL/GenBank/DDBJ databases">
        <title>Pedobacter sp. RP-3-11 sp. nov., isolated from Arctic soil.</title>
        <authorList>
            <person name="Dahal R.H."/>
        </authorList>
    </citation>
    <scope>NUCLEOTIDE SEQUENCE [LARGE SCALE GENOMIC DNA]</scope>
    <source>
        <strain evidence="1 2">RP-3-11</strain>
    </source>
</reference>
<comment type="caution">
    <text evidence="1">The sequence shown here is derived from an EMBL/GenBank/DDBJ whole genome shotgun (WGS) entry which is preliminary data.</text>
</comment>
<evidence type="ECO:0000313" key="2">
    <source>
        <dbReference type="Proteomes" id="UP000291485"/>
    </source>
</evidence>
<gene>
    <name evidence="1" type="ORF">EZ449_12640</name>
</gene>
<name>A0A4R0P3N8_9SPHI</name>